<name>A0A438H4L7_VITVI</name>
<evidence type="ECO:0000313" key="2">
    <source>
        <dbReference type="Proteomes" id="UP000288805"/>
    </source>
</evidence>
<dbReference type="EMBL" id="QGNW01000283">
    <property type="protein sequence ID" value="RVW79293.1"/>
    <property type="molecule type" value="Genomic_DNA"/>
</dbReference>
<sequence>MSSKGETSNKKGGGESSLMLQAMQQQFEHMNVVFSDIWDQMDRQDPVNRLLCERSVPKEPLMLEGKEGIRALLILMTTMRMSLKMKRIKLH</sequence>
<reference evidence="1 2" key="1">
    <citation type="journal article" date="2018" name="PLoS Genet.">
        <title>Population sequencing reveals clonal diversity and ancestral inbreeding in the grapevine cultivar Chardonnay.</title>
        <authorList>
            <person name="Roach M.J."/>
            <person name="Johnson D.L."/>
            <person name="Bohlmann J."/>
            <person name="van Vuuren H.J."/>
            <person name="Jones S.J."/>
            <person name="Pretorius I.S."/>
            <person name="Schmidt S.A."/>
            <person name="Borneman A.R."/>
        </authorList>
    </citation>
    <scope>NUCLEOTIDE SEQUENCE [LARGE SCALE GENOMIC DNA]</scope>
    <source>
        <strain evidence="2">cv. Chardonnay</strain>
        <tissue evidence="1">Leaf</tissue>
    </source>
</reference>
<gene>
    <name evidence="1" type="ORF">CK203_054846</name>
</gene>
<evidence type="ECO:0000313" key="1">
    <source>
        <dbReference type="EMBL" id="RVW79293.1"/>
    </source>
</evidence>
<organism evidence="1 2">
    <name type="scientific">Vitis vinifera</name>
    <name type="common">Grape</name>
    <dbReference type="NCBI Taxonomy" id="29760"/>
    <lineage>
        <taxon>Eukaryota</taxon>
        <taxon>Viridiplantae</taxon>
        <taxon>Streptophyta</taxon>
        <taxon>Embryophyta</taxon>
        <taxon>Tracheophyta</taxon>
        <taxon>Spermatophyta</taxon>
        <taxon>Magnoliopsida</taxon>
        <taxon>eudicotyledons</taxon>
        <taxon>Gunneridae</taxon>
        <taxon>Pentapetalae</taxon>
        <taxon>rosids</taxon>
        <taxon>Vitales</taxon>
        <taxon>Vitaceae</taxon>
        <taxon>Viteae</taxon>
        <taxon>Vitis</taxon>
    </lineage>
</organism>
<accession>A0A438H4L7</accession>
<dbReference type="AlphaFoldDB" id="A0A438H4L7"/>
<protein>
    <submittedName>
        <fullName evidence="1">Uncharacterized protein</fullName>
    </submittedName>
</protein>
<dbReference type="Proteomes" id="UP000288805">
    <property type="component" value="Unassembled WGS sequence"/>
</dbReference>
<proteinExistence type="predicted"/>
<comment type="caution">
    <text evidence="1">The sequence shown here is derived from an EMBL/GenBank/DDBJ whole genome shotgun (WGS) entry which is preliminary data.</text>
</comment>